<feature type="transmembrane region" description="Helical" evidence="8">
    <location>
        <begin position="91"/>
        <end position="112"/>
    </location>
</feature>
<evidence type="ECO:0000256" key="6">
    <source>
        <dbReference type="ARBA" id="ARBA00022989"/>
    </source>
</evidence>
<feature type="transmembrane region" description="Helical" evidence="8">
    <location>
        <begin position="392"/>
        <end position="410"/>
    </location>
</feature>
<dbReference type="GO" id="GO:0022857">
    <property type="term" value="F:transmembrane transporter activity"/>
    <property type="evidence" value="ECO:0007669"/>
    <property type="project" value="InterPro"/>
</dbReference>
<feature type="transmembrane region" description="Helical" evidence="8">
    <location>
        <begin position="230"/>
        <end position="254"/>
    </location>
</feature>
<sequence>MTPPIQKEPARIPVRHVLSDLSRGLARDEGVHPALIPGIGVEDTGRKFATNRWVFAIAAGFVIAFISWGIADTAGMGAVASTALHWVSTNFGWFFSLLTVCVFVFMLVVGFGPFGGIRLGADDEEPEFGRMSWIAMLFSAGMGIGLLFFGPYEPLEYFLNVPPEFGVDGGSSEAMHSAMAQTLFHWGPMAWAYYALVGGAIAYAAYRRGRSPLISSIFEPIFGERTRGPLGGAIDVFAILVTLFGTAVSLGIGALQIGRGIEIVGGIGPVGNGVIIAIMAVLTCLFIISAVSGVKRGIRLLSNINLVIASALGLFVFLAGPTLFLLNFIPASVFAFIDELSTMLMRSAAQGPDSAAFMETWTTYYWAWWVSWTPFVGMFIAKISRGRTLREFVLVVIVVPSVVCLVWFGTFGGTTMWLESTGRAVSAAGNPQDVMFAMFDQLPFGIVSSVIAMVSIIIFFVTSADSASIVMGSMSQNGRPVPTKWVTIAWGVALAGIATVLLLAGGQDALDSLQALVTISALPFAVIVFGIMFAWGRDLATDPYMLRRRFAEVAIEEGVRRGIAEHGDDFVFESGQVEPEQGAGAWLDTDDPALTEWYTDAVESAEQAEQTQEAEK</sequence>
<dbReference type="OrthoDB" id="9775735at2"/>
<evidence type="ECO:0000256" key="1">
    <source>
        <dbReference type="ARBA" id="ARBA00004651"/>
    </source>
</evidence>
<feature type="transmembrane region" description="Helical" evidence="8">
    <location>
        <begin position="363"/>
        <end position="380"/>
    </location>
</feature>
<keyword evidence="7 8" id="KW-0472">Membrane</keyword>
<feature type="transmembrane region" description="Helical" evidence="8">
    <location>
        <begin position="306"/>
        <end position="337"/>
    </location>
</feature>
<comment type="similarity">
    <text evidence="2">Belongs to the BCCT transporter (TC 2.A.15) family.</text>
</comment>
<feature type="transmembrane region" description="Helical" evidence="8">
    <location>
        <begin position="53"/>
        <end position="71"/>
    </location>
</feature>
<feature type="transmembrane region" description="Helical" evidence="8">
    <location>
        <begin position="191"/>
        <end position="209"/>
    </location>
</feature>
<feature type="transmembrane region" description="Helical" evidence="8">
    <location>
        <begin position="274"/>
        <end position="294"/>
    </location>
</feature>
<evidence type="ECO:0000256" key="3">
    <source>
        <dbReference type="ARBA" id="ARBA00022448"/>
    </source>
</evidence>
<dbReference type="EMBL" id="RQVS01000002">
    <property type="protein sequence ID" value="RRJ88235.1"/>
    <property type="molecule type" value="Genomic_DNA"/>
</dbReference>
<keyword evidence="6 8" id="KW-1133">Transmembrane helix</keyword>
<evidence type="ECO:0000256" key="5">
    <source>
        <dbReference type="ARBA" id="ARBA00022692"/>
    </source>
</evidence>
<organism evidence="9 10">
    <name type="scientific">Gulosibacter macacae</name>
    <dbReference type="NCBI Taxonomy" id="2488791"/>
    <lineage>
        <taxon>Bacteria</taxon>
        <taxon>Bacillati</taxon>
        <taxon>Actinomycetota</taxon>
        <taxon>Actinomycetes</taxon>
        <taxon>Micrococcales</taxon>
        <taxon>Microbacteriaceae</taxon>
        <taxon>Gulosibacter</taxon>
    </lineage>
</organism>
<comment type="caution">
    <text evidence="9">The sequence shown here is derived from an EMBL/GenBank/DDBJ whole genome shotgun (WGS) entry which is preliminary data.</text>
</comment>
<proteinExistence type="inferred from homology"/>
<dbReference type="InterPro" id="IPR000060">
    <property type="entry name" value="BCCT_transptr"/>
</dbReference>
<feature type="transmembrane region" description="Helical" evidence="8">
    <location>
        <begin position="133"/>
        <end position="152"/>
    </location>
</feature>
<name>A0A3P3VZM5_9MICO</name>
<keyword evidence="4" id="KW-1003">Cell membrane</keyword>
<comment type="subcellular location">
    <subcellularLocation>
        <location evidence="1">Cell membrane</location>
        <topology evidence="1">Multi-pass membrane protein</topology>
    </subcellularLocation>
</comment>
<dbReference type="NCBIfam" id="TIGR00842">
    <property type="entry name" value="bcct"/>
    <property type="match status" value="1"/>
</dbReference>
<dbReference type="GO" id="GO:0005886">
    <property type="term" value="C:plasma membrane"/>
    <property type="evidence" value="ECO:0007669"/>
    <property type="project" value="UniProtKB-SubCell"/>
</dbReference>
<dbReference type="AlphaFoldDB" id="A0A3P3VZM5"/>
<evidence type="ECO:0000256" key="8">
    <source>
        <dbReference type="SAM" id="Phobius"/>
    </source>
</evidence>
<dbReference type="RefSeq" id="WP_124969318.1">
    <property type="nucleotide sequence ID" value="NZ_RQVS01000002.1"/>
</dbReference>
<gene>
    <name evidence="9" type="ORF">EG850_01975</name>
</gene>
<evidence type="ECO:0000256" key="2">
    <source>
        <dbReference type="ARBA" id="ARBA00005658"/>
    </source>
</evidence>
<feature type="transmembrane region" description="Helical" evidence="8">
    <location>
        <begin position="512"/>
        <end position="535"/>
    </location>
</feature>
<evidence type="ECO:0000313" key="10">
    <source>
        <dbReference type="Proteomes" id="UP000274391"/>
    </source>
</evidence>
<keyword evidence="10" id="KW-1185">Reference proteome</keyword>
<evidence type="ECO:0000256" key="4">
    <source>
        <dbReference type="ARBA" id="ARBA00022475"/>
    </source>
</evidence>
<dbReference type="Pfam" id="PF02028">
    <property type="entry name" value="BCCT"/>
    <property type="match status" value="1"/>
</dbReference>
<feature type="transmembrane region" description="Helical" evidence="8">
    <location>
        <begin position="485"/>
        <end position="506"/>
    </location>
</feature>
<accession>A0A3P3VZM5</accession>
<dbReference type="PANTHER" id="PTHR30047:SF7">
    <property type="entry name" value="HIGH-AFFINITY CHOLINE TRANSPORT PROTEIN"/>
    <property type="match status" value="1"/>
</dbReference>
<keyword evidence="5 8" id="KW-0812">Transmembrane</keyword>
<keyword evidence="3" id="KW-0813">Transport</keyword>
<reference evidence="9 10" key="1">
    <citation type="submission" date="2018-11" db="EMBL/GenBank/DDBJ databases">
        <title>YIM 102482-1 draft genome.</title>
        <authorList>
            <person name="Li G."/>
            <person name="Jiang Y."/>
        </authorList>
    </citation>
    <scope>NUCLEOTIDE SEQUENCE [LARGE SCALE GENOMIC DNA]</scope>
    <source>
        <strain evidence="9 10">YIM 102482-1</strain>
    </source>
</reference>
<evidence type="ECO:0000313" key="9">
    <source>
        <dbReference type="EMBL" id="RRJ88235.1"/>
    </source>
</evidence>
<dbReference type="Proteomes" id="UP000274391">
    <property type="component" value="Unassembled WGS sequence"/>
</dbReference>
<feature type="transmembrane region" description="Helical" evidence="8">
    <location>
        <begin position="442"/>
        <end position="464"/>
    </location>
</feature>
<evidence type="ECO:0000256" key="7">
    <source>
        <dbReference type="ARBA" id="ARBA00023136"/>
    </source>
</evidence>
<protein>
    <submittedName>
        <fullName evidence="9">BCCT family transporter</fullName>
    </submittedName>
</protein>
<dbReference type="PANTHER" id="PTHR30047">
    <property type="entry name" value="HIGH-AFFINITY CHOLINE TRANSPORT PROTEIN-RELATED"/>
    <property type="match status" value="1"/>
</dbReference>